<evidence type="ECO:0000313" key="3">
    <source>
        <dbReference type="Proteomes" id="UP001244341"/>
    </source>
</evidence>
<dbReference type="InterPro" id="IPR052613">
    <property type="entry name" value="LicD_transferase"/>
</dbReference>
<dbReference type="EMBL" id="CP126222">
    <property type="protein sequence ID" value="WIA23114.1"/>
    <property type="molecule type" value="Genomic_DNA"/>
</dbReference>
<name>A0ABY8UNY4_TETOB</name>
<feature type="compositionally biased region" description="Basic and acidic residues" evidence="1">
    <location>
        <begin position="1"/>
        <end position="15"/>
    </location>
</feature>
<reference evidence="2 3" key="1">
    <citation type="submission" date="2023-05" db="EMBL/GenBank/DDBJ databases">
        <title>A 100% complete, gapless, phased diploid assembly of the Scenedesmus obliquus UTEX 3031 genome.</title>
        <authorList>
            <person name="Biondi T.C."/>
            <person name="Hanschen E.R."/>
            <person name="Kwon T."/>
            <person name="Eng W."/>
            <person name="Kruse C.P.S."/>
            <person name="Koehler S.I."/>
            <person name="Kunde Y."/>
            <person name="Gleasner C.D."/>
            <person name="You Mak K.T."/>
            <person name="Polle J."/>
            <person name="Hovde B.T."/>
            <person name="Starkenburg S.R."/>
        </authorList>
    </citation>
    <scope>NUCLEOTIDE SEQUENCE [LARGE SCALE GENOMIC DNA]</scope>
    <source>
        <strain evidence="2 3">DOE0152z</strain>
    </source>
</reference>
<feature type="region of interest" description="Disordered" evidence="1">
    <location>
        <begin position="176"/>
        <end position="195"/>
    </location>
</feature>
<protein>
    <submittedName>
        <fullName evidence="2">Uncharacterized protein</fullName>
    </submittedName>
</protein>
<keyword evidence="3" id="KW-1185">Reference proteome</keyword>
<evidence type="ECO:0000256" key="1">
    <source>
        <dbReference type="SAM" id="MobiDB-lite"/>
    </source>
</evidence>
<proteinExistence type="predicted"/>
<sequence length="303" mass="32958">MMEASELKKADEGRAKRPARHRRTNSSSSDDSAAAEELPMAKRSPVAMGVVVATSLYCGAKAGIQGYQHLRRHNLRSLVRHVAPVLDQMGVRYFADFGTLLGMYREKDIIFYDNDADFVILDPDWDTLLEGLRQRLPRTYRVFFVIPSEDRSIRWIRVMTGVGIMDLYGGFTSPQPAAAVEPTTSSSSSSSATEQQQQVDIAAAAAAAAAAAKPSSALGPMVAIPQGHGDLCDVPASLVFPLGTMKFRGTPVSVPGDVPGVLRYRYGDTFMIPRYMDKGRDCVEQGKLYARLLAALGKAGLRV</sequence>
<accession>A0ABY8UNY4</accession>
<gene>
    <name evidence="2" type="ORF">OEZ85_001451</name>
</gene>
<organism evidence="2 3">
    <name type="scientific">Tetradesmus obliquus</name>
    <name type="common">Green alga</name>
    <name type="synonym">Acutodesmus obliquus</name>
    <dbReference type="NCBI Taxonomy" id="3088"/>
    <lineage>
        <taxon>Eukaryota</taxon>
        <taxon>Viridiplantae</taxon>
        <taxon>Chlorophyta</taxon>
        <taxon>core chlorophytes</taxon>
        <taxon>Chlorophyceae</taxon>
        <taxon>CS clade</taxon>
        <taxon>Sphaeropleales</taxon>
        <taxon>Scenedesmaceae</taxon>
        <taxon>Tetradesmus</taxon>
    </lineage>
</organism>
<dbReference type="Proteomes" id="UP001244341">
    <property type="component" value="Chromosome 15b"/>
</dbReference>
<dbReference type="PANTHER" id="PTHR13627">
    <property type="entry name" value="FUKUTIN RELATED PROTEIN"/>
    <property type="match status" value="1"/>
</dbReference>
<feature type="region of interest" description="Disordered" evidence="1">
    <location>
        <begin position="1"/>
        <end position="38"/>
    </location>
</feature>
<evidence type="ECO:0000313" key="2">
    <source>
        <dbReference type="EMBL" id="WIA23114.1"/>
    </source>
</evidence>
<dbReference type="PANTHER" id="PTHR13627:SF31">
    <property type="entry name" value="RIBITOL 5-PHOSPHATE TRANSFERASE FKRP"/>
    <property type="match status" value="1"/>
</dbReference>